<feature type="region of interest" description="Disordered" evidence="1">
    <location>
        <begin position="1"/>
        <end position="72"/>
    </location>
</feature>
<dbReference type="NCBIfam" id="TIGR03988">
    <property type="entry name" value="antisig_RsrA"/>
    <property type="match status" value="1"/>
</dbReference>
<dbReference type="AlphaFoldDB" id="A0A852ZX56"/>
<evidence type="ECO:0000313" key="3">
    <source>
        <dbReference type="EMBL" id="NYI06297.1"/>
    </source>
</evidence>
<feature type="domain" description="Putative zinc-finger" evidence="2">
    <location>
        <begin position="73"/>
        <end position="106"/>
    </location>
</feature>
<sequence>MSTKKDITSTPGGTALGHTPTVEQAAVEPRAVEPSPTAERAEAAAVEPPAGGSQPKTAEPKAAEPTTSDGTHCRDVIDHLYEFLDNEMPQGDYARMRQHIDECSPCLETYGLEQVVKTLVRRSCGCDEVPVDLREKVLRRLETIRRERREQT</sequence>
<dbReference type="Pfam" id="PF13490">
    <property type="entry name" value="zf-HC2"/>
    <property type="match status" value="1"/>
</dbReference>
<dbReference type="InterPro" id="IPR024020">
    <property type="entry name" value="Anit_sigma_mycothiol_RsrA"/>
</dbReference>
<proteinExistence type="predicted"/>
<dbReference type="InterPro" id="IPR027383">
    <property type="entry name" value="Znf_put"/>
</dbReference>
<feature type="compositionally biased region" description="Low complexity" evidence="1">
    <location>
        <begin position="33"/>
        <end position="50"/>
    </location>
</feature>
<accession>A0A852ZX56</accession>
<evidence type="ECO:0000313" key="4">
    <source>
        <dbReference type="Proteomes" id="UP000567795"/>
    </source>
</evidence>
<gene>
    <name evidence="3" type="ORF">FHU37_003240</name>
</gene>
<reference evidence="3 4" key="1">
    <citation type="submission" date="2020-07" db="EMBL/GenBank/DDBJ databases">
        <title>Sequencing the genomes of 1000 actinobacteria strains.</title>
        <authorList>
            <person name="Klenk H.-P."/>
        </authorList>
    </citation>
    <scope>NUCLEOTIDE SEQUENCE [LARGE SCALE GENOMIC DNA]</scope>
    <source>
        <strain evidence="3 4">DSM 42178</strain>
    </source>
</reference>
<name>A0A852ZX56_9ACTN</name>
<dbReference type="EMBL" id="JACBZD010000001">
    <property type="protein sequence ID" value="NYI06297.1"/>
    <property type="molecule type" value="Genomic_DNA"/>
</dbReference>
<organism evidence="3 4">
    <name type="scientific">Allostreptomyces psammosilenae</name>
    <dbReference type="NCBI Taxonomy" id="1892865"/>
    <lineage>
        <taxon>Bacteria</taxon>
        <taxon>Bacillati</taxon>
        <taxon>Actinomycetota</taxon>
        <taxon>Actinomycetes</taxon>
        <taxon>Kitasatosporales</taxon>
        <taxon>Streptomycetaceae</taxon>
        <taxon>Allostreptomyces</taxon>
    </lineage>
</organism>
<evidence type="ECO:0000256" key="1">
    <source>
        <dbReference type="SAM" id="MobiDB-lite"/>
    </source>
</evidence>
<dbReference type="Proteomes" id="UP000567795">
    <property type="component" value="Unassembled WGS sequence"/>
</dbReference>
<comment type="caution">
    <text evidence="3">The sequence shown here is derived from an EMBL/GenBank/DDBJ whole genome shotgun (WGS) entry which is preliminary data.</text>
</comment>
<protein>
    <submittedName>
        <fullName evidence="3">Anti-sigma factor (TIGR02949 family)</fullName>
    </submittedName>
</protein>
<evidence type="ECO:0000259" key="2">
    <source>
        <dbReference type="Pfam" id="PF13490"/>
    </source>
</evidence>
<keyword evidence="4" id="KW-1185">Reference proteome</keyword>